<accession>A0ABV7UUH6</accession>
<comment type="caution">
    <text evidence="2">The sequence shown here is derived from an EMBL/GenBank/DDBJ whole genome shotgun (WGS) entry which is preliminary data.</text>
</comment>
<keyword evidence="3" id="KW-1185">Reference proteome</keyword>
<feature type="chain" id="PRO_5046988592" description="Sel1 repeat family protein" evidence="1">
    <location>
        <begin position="24"/>
        <end position="201"/>
    </location>
</feature>
<gene>
    <name evidence="2" type="ORF">ACFOM9_11135</name>
</gene>
<evidence type="ECO:0000313" key="3">
    <source>
        <dbReference type="Proteomes" id="UP001595724"/>
    </source>
</evidence>
<evidence type="ECO:0008006" key="4">
    <source>
        <dbReference type="Google" id="ProtNLM"/>
    </source>
</evidence>
<dbReference type="EMBL" id="JBHRYF010000008">
    <property type="protein sequence ID" value="MFC3660621.1"/>
    <property type="molecule type" value="Genomic_DNA"/>
</dbReference>
<reference evidence="3" key="1">
    <citation type="journal article" date="2019" name="Int. J. Syst. Evol. Microbiol.">
        <title>The Global Catalogue of Microorganisms (GCM) 10K type strain sequencing project: providing services to taxonomists for standard genome sequencing and annotation.</title>
        <authorList>
            <consortium name="The Broad Institute Genomics Platform"/>
            <consortium name="The Broad Institute Genome Sequencing Center for Infectious Disease"/>
            <person name="Wu L."/>
            <person name="Ma J."/>
        </authorList>
    </citation>
    <scope>NUCLEOTIDE SEQUENCE [LARGE SCALE GENOMIC DNA]</scope>
    <source>
        <strain evidence="3">KCTC 42211</strain>
    </source>
</reference>
<keyword evidence="1" id="KW-0732">Signal</keyword>
<organism evidence="2 3">
    <name type="scientific">Luteimonas notoginsengisoli</name>
    <dbReference type="NCBI Taxonomy" id="1578200"/>
    <lineage>
        <taxon>Bacteria</taxon>
        <taxon>Pseudomonadati</taxon>
        <taxon>Pseudomonadota</taxon>
        <taxon>Gammaproteobacteria</taxon>
        <taxon>Lysobacterales</taxon>
        <taxon>Lysobacteraceae</taxon>
        <taxon>Luteimonas</taxon>
    </lineage>
</organism>
<dbReference type="RefSeq" id="WP_386710385.1">
    <property type="nucleotide sequence ID" value="NZ_JBHRYF010000008.1"/>
</dbReference>
<proteinExistence type="predicted"/>
<feature type="signal peptide" evidence="1">
    <location>
        <begin position="1"/>
        <end position="23"/>
    </location>
</feature>
<sequence>MTVHLHFAPFVLAGALLAAPAIAQDEYVVDLSQIDPTAMLASAGDVLMRAPDAAIDDLFQATHAASQSPRDAKILCRLFDPHADRSFEALAATANRLGAASRERFAIALANIAAGGLQNPRQPYDAAAAKQTLKSAGVTAMLLHDDFLVGMTAEGSDAAARDARCRSFGWMLDALDAVPAEQRVAATRLMLNEGLSQLGPR</sequence>
<dbReference type="Proteomes" id="UP001595724">
    <property type="component" value="Unassembled WGS sequence"/>
</dbReference>
<protein>
    <recommendedName>
        <fullName evidence="4">Sel1 repeat family protein</fullName>
    </recommendedName>
</protein>
<evidence type="ECO:0000256" key="1">
    <source>
        <dbReference type="SAM" id="SignalP"/>
    </source>
</evidence>
<evidence type="ECO:0000313" key="2">
    <source>
        <dbReference type="EMBL" id="MFC3660621.1"/>
    </source>
</evidence>
<name>A0ABV7UUH6_9GAMM</name>